<reference evidence="2" key="1">
    <citation type="submission" date="2023-04" db="EMBL/GenBank/DDBJ databases">
        <title>Phytophthora lilii NBRC 32176.</title>
        <authorList>
            <person name="Ichikawa N."/>
            <person name="Sato H."/>
            <person name="Tonouchi N."/>
        </authorList>
    </citation>
    <scope>NUCLEOTIDE SEQUENCE</scope>
    <source>
        <strain evidence="2">NBRC 32176</strain>
    </source>
</reference>
<dbReference type="InterPro" id="IPR051410">
    <property type="entry name" value="Ferric/Cupric_Reductase"/>
</dbReference>
<dbReference type="GO" id="GO:0015677">
    <property type="term" value="P:copper ion import"/>
    <property type="evidence" value="ECO:0007669"/>
    <property type="project" value="TreeGrafter"/>
</dbReference>
<proteinExistence type="predicted"/>
<keyword evidence="3" id="KW-1185">Reference proteome</keyword>
<dbReference type="EMBL" id="BSXW01000134">
    <property type="protein sequence ID" value="GMF12902.1"/>
    <property type="molecule type" value="Genomic_DNA"/>
</dbReference>
<dbReference type="InterPro" id="IPR039261">
    <property type="entry name" value="FNR_nucleotide-bd"/>
</dbReference>
<dbReference type="Proteomes" id="UP001165083">
    <property type="component" value="Unassembled WGS sequence"/>
</dbReference>
<dbReference type="OrthoDB" id="167398at2759"/>
<name>A0A9W6TH32_9STRA</name>
<dbReference type="GO" id="GO:0006826">
    <property type="term" value="P:iron ion transport"/>
    <property type="evidence" value="ECO:0007669"/>
    <property type="project" value="TreeGrafter"/>
</dbReference>
<dbReference type="PANTHER" id="PTHR32361:SF9">
    <property type="entry name" value="FERRIC REDUCTASE TRANSMEMBRANE COMPONENT 3-RELATED"/>
    <property type="match status" value="1"/>
</dbReference>
<sequence length="215" mass="24389">MKLLHAAPEARQDDEGAPFDVIIDSPYGSQSIDIEDSSTYSHFVFFAGGMGVTPLRAIARLHNECYFQKARVIHRLRFVWSVSDSESLQALMKIEDDRWISNPRAPYLPDVLLCPRTLNVSTETFLTEIYVTRGLVGSEIELDQQLGKCLLFHCRPDIEQILREMGREAVKQGKMRVAVVVSGPEAMSTEVIATCVMLPREMNLHFDVHTERFAF</sequence>
<keyword evidence="1" id="KW-0813">Transport</keyword>
<dbReference type="GO" id="GO:0006879">
    <property type="term" value="P:intracellular iron ion homeostasis"/>
    <property type="evidence" value="ECO:0007669"/>
    <property type="project" value="TreeGrafter"/>
</dbReference>
<dbReference type="GO" id="GO:0000293">
    <property type="term" value="F:ferric-chelate reductase activity"/>
    <property type="evidence" value="ECO:0007669"/>
    <property type="project" value="TreeGrafter"/>
</dbReference>
<accession>A0A9W6TH32</accession>
<evidence type="ECO:0000313" key="2">
    <source>
        <dbReference type="EMBL" id="GMF12902.1"/>
    </source>
</evidence>
<dbReference type="SUPFAM" id="SSF52343">
    <property type="entry name" value="Ferredoxin reductase-like, C-terminal NADP-linked domain"/>
    <property type="match status" value="1"/>
</dbReference>
<comment type="caution">
    <text evidence="2">The sequence shown here is derived from an EMBL/GenBank/DDBJ whole genome shotgun (WGS) entry which is preliminary data.</text>
</comment>
<gene>
    <name evidence="2" type="ORF">Plil01_000344400</name>
</gene>
<evidence type="ECO:0000256" key="1">
    <source>
        <dbReference type="ARBA" id="ARBA00022448"/>
    </source>
</evidence>
<dbReference type="PANTHER" id="PTHR32361">
    <property type="entry name" value="FERRIC/CUPRIC REDUCTASE TRANSMEMBRANE COMPONENT"/>
    <property type="match status" value="1"/>
</dbReference>
<dbReference type="Gene3D" id="3.40.50.80">
    <property type="entry name" value="Nucleotide-binding domain of ferredoxin-NADP reductase (FNR) module"/>
    <property type="match status" value="1"/>
</dbReference>
<dbReference type="GO" id="GO:0005886">
    <property type="term" value="C:plasma membrane"/>
    <property type="evidence" value="ECO:0007669"/>
    <property type="project" value="TreeGrafter"/>
</dbReference>
<dbReference type="AlphaFoldDB" id="A0A9W6TH32"/>
<organism evidence="2 3">
    <name type="scientific">Phytophthora lilii</name>
    <dbReference type="NCBI Taxonomy" id="2077276"/>
    <lineage>
        <taxon>Eukaryota</taxon>
        <taxon>Sar</taxon>
        <taxon>Stramenopiles</taxon>
        <taxon>Oomycota</taxon>
        <taxon>Peronosporomycetes</taxon>
        <taxon>Peronosporales</taxon>
        <taxon>Peronosporaceae</taxon>
        <taxon>Phytophthora</taxon>
    </lineage>
</organism>
<evidence type="ECO:0000313" key="3">
    <source>
        <dbReference type="Proteomes" id="UP001165083"/>
    </source>
</evidence>
<protein>
    <submittedName>
        <fullName evidence="2">Unnamed protein product</fullName>
    </submittedName>
</protein>